<evidence type="ECO:0000313" key="3">
    <source>
        <dbReference type="EMBL" id="SIS52955.1"/>
    </source>
</evidence>
<feature type="signal peptide" evidence="2">
    <location>
        <begin position="1"/>
        <end position="33"/>
    </location>
</feature>
<evidence type="ECO:0000256" key="2">
    <source>
        <dbReference type="SAM" id="SignalP"/>
    </source>
</evidence>
<keyword evidence="4" id="KW-1185">Reference proteome</keyword>
<evidence type="ECO:0000313" key="4">
    <source>
        <dbReference type="Proteomes" id="UP000186373"/>
    </source>
</evidence>
<evidence type="ECO:0000256" key="1">
    <source>
        <dbReference type="SAM" id="MobiDB-lite"/>
    </source>
</evidence>
<feature type="compositionally biased region" description="Basic and acidic residues" evidence="1">
    <location>
        <begin position="108"/>
        <end position="121"/>
    </location>
</feature>
<accession>A0A1N7JUF6</accession>
<keyword evidence="2" id="KW-0732">Signal</keyword>
<sequence length="121" mass="13667">MELYSIITIIKKCKGMKSLLSCTLILFCTTVFAQQKDGNVKVLPKIDTTKASYFKDRKKEVPTDISKDHNEPYKILTVKPDTSAYMALKEAKKDNSQYKILNTGTIPEKTETDTKKATPSK</sequence>
<gene>
    <name evidence="3" type="ORF">SAMN05421639_107170</name>
</gene>
<name>A0A1N7JUF6_9FLAO</name>
<dbReference type="AlphaFoldDB" id="A0A1N7JUF6"/>
<dbReference type="Proteomes" id="UP000186373">
    <property type="component" value="Unassembled WGS sequence"/>
</dbReference>
<dbReference type="EMBL" id="FTNY01000007">
    <property type="protein sequence ID" value="SIS52955.1"/>
    <property type="molecule type" value="Genomic_DNA"/>
</dbReference>
<feature type="region of interest" description="Disordered" evidence="1">
    <location>
        <begin position="102"/>
        <end position="121"/>
    </location>
</feature>
<reference evidence="4" key="1">
    <citation type="submission" date="2017-01" db="EMBL/GenBank/DDBJ databases">
        <authorList>
            <person name="Varghese N."/>
            <person name="Submissions S."/>
        </authorList>
    </citation>
    <scope>NUCLEOTIDE SEQUENCE [LARGE SCALE GENOMIC DNA]</scope>
    <source>
        <strain evidence="4">DSM 17126</strain>
    </source>
</reference>
<organism evidence="3 4">
    <name type="scientific">Chryseobacterium shigense</name>
    <dbReference type="NCBI Taxonomy" id="297244"/>
    <lineage>
        <taxon>Bacteria</taxon>
        <taxon>Pseudomonadati</taxon>
        <taxon>Bacteroidota</taxon>
        <taxon>Flavobacteriia</taxon>
        <taxon>Flavobacteriales</taxon>
        <taxon>Weeksellaceae</taxon>
        <taxon>Chryseobacterium group</taxon>
        <taxon>Chryseobacterium</taxon>
    </lineage>
</organism>
<feature type="chain" id="PRO_5012658910" evidence="2">
    <location>
        <begin position="34"/>
        <end position="121"/>
    </location>
</feature>
<proteinExistence type="predicted"/>
<protein>
    <submittedName>
        <fullName evidence="3">Uncharacterized protein</fullName>
    </submittedName>
</protein>